<dbReference type="InterPro" id="IPR042197">
    <property type="entry name" value="Apaf_helical"/>
</dbReference>
<dbReference type="InterPro" id="IPR000157">
    <property type="entry name" value="TIR_dom"/>
</dbReference>
<dbReference type="Pfam" id="PF23209">
    <property type="entry name" value="IDM1_C"/>
    <property type="match status" value="1"/>
</dbReference>
<dbReference type="Gene3D" id="3.80.10.10">
    <property type="entry name" value="Ribonuclease Inhibitor"/>
    <property type="match status" value="2"/>
</dbReference>
<evidence type="ECO:0000256" key="2">
    <source>
        <dbReference type="ARBA" id="ARBA00022737"/>
    </source>
</evidence>
<proteinExistence type="predicted"/>
<dbReference type="InterPro" id="IPR058192">
    <property type="entry name" value="WHD_ROQ1-like"/>
</dbReference>
<dbReference type="GO" id="GO:0006952">
    <property type="term" value="P:defense response"/>
    <property type="evidence" value="ECO:0007669"/>
    <property type="project" value="UniProtKB-KW"/>
</dbReference>
<dbReference type="EMBL" id="NBSK02000008">
    <property type="protein sequence ID" value="KAJ0193649.1"/>
    <property type="molecule type" value="Genomic_DNA"/>
</dbReference>
<accession>A0A9R1UUR4</accession>
<comment type="caution">
    <text evidence="6">The sequence shown here is derived from an EMBL/GenBank/DDBJ whole genome shotgun (WGS) entry which is preliminary data.</text>
</comment>
<dbReference type="InterPro" id="IPR044974">
    <property type="entry name" value="Disease_R_plants"/>
</dbReference>
<dbReference type="InterPro" id="IPR058546">
    <property type="entry name" value="RPS4B/Roq1-like_LRR"/>
</dbReference>
<dbReference type="InterPro" id="IPR032675">
    <property type="entry name" value="LRR_dom_sf"/>
</dbReference>
<dbReference type="Gene3D" id="3.40.50.300">
    <property type="entry name" value="P-loop containing nucleotide triphosphate hydrolases"/>
    <property type="match status" value="1"/>
</dbReference>
<dbReference type="PANTHER" id="PTHR11017:SF340">
    <property type="entry name" value="NB-ARC-RELATED"/>
    <property type="match status" value="1"/>
</dbReference>
<evidence type="ECO:0000259" key="5">
    <source>
        <dbReference type="PROSITE" id="PS50104"/>
    </source>
</evidence>
<dbReference type="Pfam" id="PF00931">
    <property type="entry name" value="NB-ARC"/>
    <property type="match status" value="1"/>
</dbReference>
<dbReference type="PRINTS" id="PR00364">
    <property type="entry name" value="DISEASERSIST"/>
</dbReference>
<dbReference type="FunFam" id="3.40.50.10140:FF:000007">
    <property type="entry name" value="Disease resistance protein (TIR-NBS-LRR class)"/>
    <property type="match status" value="1"/>
</dbReference>
<dbReference type="PANTHER" id="PTHR11017">
    <property type="entry name" value="LEUCINE-RICH REPEAT-CONTAINING PROTEIN"/>
    <property type="match status" value="1"/>
</dbReference>
<dbReference type="SUPFAM" id="SSF46785">
    <property type="entry name" value="Winged helix' DNA-binding domain"/>
    <property type="match status" value="1"/>
</dbReference>
<dbReference type="SUPFAM" id="SSF52540">
    <property type="entry name" value="P-loop containing nucleoside triphosphate hydrolases"/>
    <property type="match status" value="1"/>
</dbReference>
<evidence type="ECO:0000313" key="7">
    <source>
        <dbReference type="Proteomes" id="UP000235145"/>
    </source>
</evidence>
<reference evidence="6 7" key="1">
    <citation type="journal article" date="2017" name="Nat. Commun.">
        <title>Genome assembly with in vitro proximity ligation data and whole-genome triplication in lettuce.</title>
        <authorList>
            <person name="Reyes-Chin-Wo S."/>
            <person name="Wang Z."/>
            <person name="Yang X."/>
            <person name="Kozik A."/>
            <person name="Arikit S."/>
            <person name="Song C."/>
            <person name="Xia L."/>
            <person name="Froenicke L."/>
            <person name="Lavelle D.O."/>
            <person name="Truco M.J."/>
            <person name="Xia R."/>
            <person name="Zhu S."/>
            <person name="Xu C."/>
            <person name="Xu H."/>
            <person name="Xu X."/>
            <person name="Cox K."/>
            <person name="Korf I."/>
            <person name="Meyers B.C."/>
            <person name="Michelmore R.W."/>
        </authorList>
    </citation>
    <scope>NUCLEOTIDE SEQUENCE [LARGE SCALE GENOMIC DNA]</scope>
    <source>
        <strain evidence="7">cv. Salinas</strain>
        <tissue evidence="6">Seedlings</tissue>
    </source>
</reference>
<gene>
    <name evidence="6" type="ORF">LSAT_V11C800408420</name>
</gene>
<evidence type="ECO:0000313" key="6">
    <source>
        <dbReference type="EMBL" id="KAJ0193649.1"/>
    </source>
</evidence>
<protein>
    <recommendedName>
        <fullName evidence="5">TIR domain-containing protein</fullName>
    </recommendedName>
</protein>
<dbReference type="SMART" id="SM00255">
    <property type="entry name" value="TIR"/>
    <property type="match status" value="1"/>
</dbReference>
<dbReference type="Gene3D" id="3.40.50.10140">
    <property type="entry name" value="Toll/interleukin-1 receptor homology (TIR) domain"/>
    <property type="match status" value="1"/>
</dbReference>
<dbReference type="SUPFAM" id="SSF52200">
    <property type="entry name" value="Toll/Interleukin receptor TIR domain"/>
    <property type="match status" value="1"/>
</dbReference>
<dbReference type="Gene3D" id="1.10.8.430">
    <property type="entry name" value="Helical domain of apoptotic protease-activating factors"/>
    <property type="match status" value="1"/>
</dbReference>
<dbReference type="AlphaFoldDB" id="A0A9R1UUR4"/>
<dbReference type="SMART" id="SM00382">
    <property type="entry name" value="AAA"/>
    <property type="match status" value="1"/>
</dbReference>
<organism evidence="6 7">
    <name type="scientific">Lactuca sativa</name>
    <name type="common">Garden lettuce</name>
    <dbReference type="NCBI Taxonomy" id="4236"/>
    <lineage>
        <taxon>Eukaryota</taxon>
        <taxon>Viridiplantae</taxon>
        <taxon>Streptophyta</taxon>
        <taxon>Embryophyta</taxon>
        <taxon>Tracheophyta</taxon>
        <taxon>Spermatophyta</taxon>
        <taxon>Magnoliopsida</taxon>
        <taxon>eudicotyledons</taxon>
        <taxon>Gunneridae</taxon>
        <taxon>Pentapetalae</taxon>
        <taxon>asterids</taxon>
        <taxon>campanulids</taxon>
        <taxon>Asterales</taxon>
        <taxon>Asteraceae</taxon>
        <taxon>Cichorioideae</taxon>
        <taxon>Cichorieae</taxon>
        <taxon>Lactucinae</taxon>
        <taxon>Lactuca</taxon>
    </lineage>
</organism>
<dbReference type="GO" id="GO:0043531">
    <property type="term" value="F:ADP binding"/>
    <property type="evidence" value="ECO:0007669"/>
    <property type="project" value="InterPro"/>
</dbReference>
<evidence type="ECO:0000256" key="4">
    <source>
        <dbReference type="ARBA" id="ARBA00023027"/>
    </source>
</evidence>
<evidence type="ECO:0000256" key="1">
    <source>
        <dbReference type="ARBA" id="ARBA00022614"/>
    </source>
</evidence>
<dbReference type="Pfam" id="PF23282">
    <property type="entry name" value="WHD_ROQ1"/>
    <property type="match status" value="1"/>
</dbReference>
<sequence length="1179" mass="135726">MSMASSSSSPSDVTFSSEVWKYHVFLSFRGEDTRKTFVDHLYTALEEQGIYTYKDDETLPRGESIGPSLEKAIEESQIAVIIFSKNYADSSWCLDELVHIMKCKDARNQIVMPVFYNVDPAEVRKQKRKYREAFAKHALENNKKVESWKKALVDASNISGWEPEHIANGHESKCIKTIVDTISRRLHPITSSVDDNLVGVEARMQRLISQIGFGGKRMIGIWGVGGGGKTTLASSIYDEISSMFDGCCFLKNIREESSNKDGLENLQAEILSGVLKQEKLEVRRVEEGRCMLKDRLQYRKVLIVLDDVDNLDQLEELAGSRDWFGEGSRIIITTRDEHVLTGDKVDVIHNINLLNNDEAMKLFYKHAPRGHRRIEDYERLSKDVVSYSGGLPLALRVLGRFLCDKEMNEWRSALARLKEIPDANILEKLKISFDGLTPLERELFLDIACFFRRRLKDEESLMILDVCGYHPVIGIKVLVQKALIVISEDGRFDMHDLVQEMAHYIVRRKHPKNPEKHSRVWKKEDILKICAMDVMTNLDKIEAIYGRWCRSDESQRVLQVATNMKKLRWIYLANRMTRVMDERKVNGGTLPLIIVPEHFPPRELCCLTFNWLNAKQLWEGNKCLPNLRFIKLQNLKNLIMTPDFDGLPNLQSFMVNGSPLLEDIHPSFRRLEKLVCVEISCCKNLKMVPPIARSMKLETLVLSRCRDLSKIQQSMKNFLLHKMNHIGCLRKLDLSESNLADGDIGSVAVWELPSLHELYLQGNKFVQLNFSLLRVPQLQYLNISECYTTRKFPFNDQLLVYFGLHSRIGIMNSISDGFSWTILKCIHGDQKIHSGLVALKAECKLKLADALTIMEECFLPMVDPRTDIDMIPHVLYNWGSEFARLNYEGFYTVILEKNDIILCVASLSGYNLVELSELPQSIAIVIADYCDSLESFGDISNCKWLWKVSLLGRNKFIGDILRGENKLGGDILLDSMLQGNAKDHFISFNLSHSDIWRGFVPWLNWEKKFTMQLPHDWYDYFCGILMFVKSEEHDVRVNITIKQGIDEDFHSLFGQESNETDISFYGAVCVGYVSFSSLKKTECLNSTYNMLSFSVHCKDKEDECRFRAVLIPRKNKDDLMQTTDTSEFWDDGKTFRVQHDSESSIKILWTPHNNMHFGMNLFDPDIYPRVPQILGDFLY</sequence>
<keyword evidence="7" id="KW-1185">Reference proteome</keyword>
<dbReference type="Proteomes" id="UP000235145">
    <property type="component" value="Unassembled WGS sequence"/>
</dbReference>
<dbReference type="InterPro" id="IPR003593">
    <property type="entry name" value="AAA+_ATPase"/>
</dbReference>
<dbReference type="GO" id="GO:0007165">
    <property type="term" value="P:signal transduction"/>
    <property type="evidence" value="ECO:0007669"/>
    <property type="project" value="InterPro"/>
</dbReference>
<keyword evidence="3" id="KW-0611">Plant defense</keyword>
<keyword evidence="2" id="KW-0677">Repeat</keyword>
<dbReference type="InterPro" id="IPR036390">
    <property type="entry name" value="WH_DNA-bd_sf"/>
</dbReference>
<keyword evidence="4" id="KW-0520">NAD</keyword>
<name>A0A9R1UUR4_LACSA</name>
<dbReference type="InterPro" id="IPR035897">
    <property type="entry name" value="Toll_tir_struct_dom_sf"/>
</dbReference>
<feature type="domain" description="TIR" evidence="5">
    <location>
        <begin position="20"/>
        <end position="186"/>
    </location>
</feature>
<dbReference type="InterPro" id="IPR056511">
    <property type="entry name" value="IDM1_C"/>
</dbReference>
<keyword evidence="1" id="KW-0433">Leucine-rich repeat</keyword>
<dbReference type="InterPro" id="IPR027417">
    <property type="entry name" value="P-loop_NTPase"/>
</dbReference>
<dbReference type="Pfam" id="PF01582">
    <property type="entry name" value="TIR"/>
    <property type="match status" value="1"/>
</dbReference>
<evidence type="ECO:0000256" key="3">
    <source>
        <dbReference type="ARBA" id="ARBA00022821"/>
    </source>
</evidence>
<dbReference type="PROSITE" id="PS50104">
    <property type="entry name" value="TIR"/>
    <property type="match status" value="1"/>
</dbReference>
<dbReference type="Pfam" id="PF23286">
    <property type="entry name" value="LRR_13"/>
    <property type="match status" value="1"/>
</dbReference>
<dbReference type="SUPFAM" id="SSF52058">
    <property type="entry name" value="L domain-like"/>
    <property type="match status" value="1"/>
</dbReference>
<dbReference type="InterPro" id="IPR002182">
    <property type="entry name" value="NB-ARC"/>
</dbReference>